<dbReference type="GO" id="GO:0032541">
    <property type="term" value="C:cortical endoplasmic reticulum"/>
    <property type="evidence" value="ECO:0007669"/>
    <property type="project" value="TreeGrafter"/>
</dbReference>
<keyword evidence="7 10" id="KW-0445">Lipid transport</keyword>
<evidence type="ECO:0000256" key="1">
    <source>
        <dbReference type="ARBA" id="ARBA00004477"/>
    </source>
</evidence>
<evidence type="ECO:0000313" key="11">
    <source>
        <dbReference type="EMBL" id="CAD8043849.1"/>
    </source>
</evidence>
<feature type="transmembrane region" description="Helical" evidence="10">
    <location>
        <begin position="105"/>
        <end position="124"/>
    </location>
</feature>
<gene>
    <name evidence="11" type="ORF">PPRIM_AZ9-3.1.T0050504</name>
    <name evidence="12" type="ORF">PPRIM_AZ9-3.1.T0050506</name>
</gene>
<dbReference type="OMA" id="WYFGCEN"/>
<feature type="transmembrane region" description="Helical" evidence="10">
    <location>
        <begin position="59"/>
        <end position="79"/>
    </location>
</feature>
<dbReference type="GO" id="GO:0016125">
    <property type="term" value="P:sterol metabolic process"/>
    <property type="evidence" value="ECO:0007669"/>
    <property type="project" value="UniProtKB-UniRule"/>
</dbReference>
<keyword evidence="5 10" id="KW-0256">Endoplasmic reticulum</keyword>
<comment type="subcellular location">
    <subcellularLocation>
        <location evidence="1 10">Endoplasmic reticulum membrane</location>
        <topology evidence="1 10">Multi-pass membrane protein</topology>
    </subcellularLocation>
</comment>
<dbReference type="EMBL" id="CAJJDM010000002">
    <property type="protein sequence ID" value="CAD8043849.1"/>
    <property type="molecule type" value="Genomic_DNA"/>
</dbReference>
<dbReference type="EMBL" id="CAJJDM010000002">
    <property type="protein sequence ID" value="CAD8043851.1"/>
    <property type="molecule type" value="Genomic_DNA"/>
</dbReference>
<keyword evidence="13" id="KW-1185">Reference proteome</keyword>
<evidence type="ECO:0000256" key="8">
    <source>
        <dbReference type="ARBA" id="ARBA00023098"/>
    </source>
</evidence>
<comment type="function">
    <text evidence="10">Mediator of sterol homeostasis involved in sterol uptake, trafficking and distribution into membranes.</text>
</comment>
<accession>A0A8S1JP41</accession>
<comment type="function">
    <text evidence="10">Regulates also the sphingolipid metabolism.</text>
</comment>
<reference evidence="12" key="1">
    <citation type="submission" date="2021-01" db="EMBL/GenBank/DDBJ databases">
        <authorList>
            <consortium name="Genoscope - CEA"/>
            <person name="William W."/>
        </authorList>
    </citation>
    <scope>NUCLEOTIDE SEQUENCE</scope>
</reference>
<evidence type="ECO:0000256" key="5">
    <source>
        <dbReference type="ARBA" id="ARBA00022824"/>
    </source>
</evidence>
<dbReference type="GO" id="GO:0006665">
    <property type="term" value="P:sphingolipid metabolic process"/>
    <property type="evidence" value="ECO:0007669"/>
    <property type="project" value="UniProtKB-UniRule"/>
</dbReference>
<keyword evidence="8 10" id="KW-0443">Lipid metabolism</keyword>
<keyword evidence="10" id="KW-0746">Sphingolipid metabolism</keyword>
<protein>
    <recommendedName>
        <fullName evidence="10">Protein ARV</fullName>
    </recommendedName>
</protein>
<dbReference type="GO" id="GO:0032366">
    <property type="term" value="P:intracellular sterol transport"/>
    <property type="evidence" value="ECO:0007669"/>
    <property type="project" value="UniProtKB-UniRule"/>
</dbReference>
<comment type="caution">
    <text evidence="12">The sequence shown here is derived from an EMBL/GenBank/DDBJ whole genome shotgun (WGS) entry which is preliminary data.</text>
</comment>
<name>A0A8S1JP41_PARPR</name>
<proteinExistence type="inferred from homology"/>
<dbReference type="PANTHER" id="PTHR14467">
    <property type="entry name" value="ARV1"/>
    <property type="match status" value="1"/>
</dbReference>
<organism evidence="12 13">
    <name type="scientific">Paramecium primaurelia</name>
    <dbReference type="NCBI Taxonomy" id="5886"/>
    <lineage>
        <taxon>Eukaryota</taxon>
        <taxon>Sar</taxon>
        <taxon>Alveolata</taxon>
        <taxon>Ciliophora</taxon>
        <taxon>Intramacronucleata</taxon>
        <taxon>Oligohymenophorea</taxon>
        <taxon>Peniculida</taxon>
        <taxon>Parameciidae</taxon>
        <taxon>Paramecium</taxon>
    </lineage>
</organism>
<dbReference type="Proteomes" id="UP000688137">
    <property type="component" value="Unassembled WGS sequence"/>
</dbReference>
<dbReference type="GO" id="GO:0005794">
    <property type="term" value="C:Golgi apparatus"/>
    <property type="evidence" value="ECO:0007669"/>
    <property type="project" value="TreeGrafter"/>
</dbReference>
<keyword evidence="3 10" id="KW-0813">Transport</keyword>
<evidence type="ECO:0000256" key="3">
    <source>
        <dbReference type="ARBA" id="ARBA00022448"/>
    </source>
</evidence>
<dbReference type="GO" id="GO:0097036">
    <property type="term" value="P:regulation of plasma membrane sterol distribution"/>
    <property type="evidence" value="ECO:0007669"/>
    <property type="project" value="UniProtKB-UniRule"/>
</dbReference>
<dbReference type="GO" id="GO:0005789">
    <property type="term" value="C:endoplasmic reticulum membrane"/>
    <property type="evidence" value="ECO:0007669"/>
    <property type="project" value="UniProtKB-SubCell"/>
</dbReference>
<evidence type="ECO:0000256" key="6">
    <source>
        <dbReference type="ARBA" id="ARBA00022989"/>
    </source>
</evidence>
<evidence type="ECO:0000256" key="9">
    <source>
        <dbReference type="ARBA" id="ARBA00023136"/>
    </source>
</evidence>
<evidence type="ECO:0000313" key="13">
    <source>
        <dbReference type="Proteomes" id="UP000688137"/>
    </source>
</evidence>
<evidence type="ECO:0000256" key="4">
    <source>
        <dbReference type="ARBA" id="ARBA00022692"/>
    </source>
</evidence>
<dbReference type="PANTHER" id="PTHR14467:SF0">
    <property type="entry name" value="PROTEIN ARV1"/>
    <property type="match status" value="1"/>
</dbReference>
<evidence type="ECO:0000256" key="7">
    <source>
        <dbReference type="ARBA" id="ARBA00023055"/>
    </source>
</evidence>
<keyword evidence="4 10" id="KW-0812">Transmembrane</keyword>
<dbReference type="Pfam" id="PF04161">
    <property type="entry name" value="Arv1"/>
    <property type="match status" value="1"/>
</dbReference>
<keyword evidence="9 10" id="KW-0472">Membrane</keyword>
<sequence length="208" mass="24447">MNCVNCNTKVENPNAMTQCPHCNHENQDWYFSCENNILLVDMILCKVSAYRHLLINSQYALIPASTILFITYILLELFYKYQSNILHKQEQELNFEDVQKQTIDITLTLLSQIVTIYIISLIIFRKLQHQQMIIGLILSQFGRLAIIMFVIWGHQPFYKQMASLSIIMSEWTTIRSLCEYKNEWLKSGIVIILTILLRYFLNNSITIL</sequence>
<dbReference type="AlphaFoldDB" id="A0A8S1JP41"/>
<keyword evidence="6 10" id="KW-1133">Transmembrane helix</keyword>
<evidence type="ECO:0000256" key="2">
    <source>
        <dbReference type="ARBA" id="ARBA00009187"/>
    </source>
</evidence>
<feature type="transmembrane region" description="Helical" evidence="10">
    <location>
        <begin position="133"/>
        <end position="152"/>
    </location>
</feature>
<dbReference type="InterPro" id="IPR007290">
    <property type="entry name" value="Arv1"/>
</dbReference>
<feature type="transmembrane region" description="Helical" evidence="10">
    <location>
        <begin position="184"/>
        <end position="201"/>
    </location>
</feature>
<comment type="similarity">
    <text evidence="2 10">Belongs to the ARV1 family.</text>
</comment>
<evidence type="ECO:0000256" key="10">
    <source>
        <dbReference type="RuleBase" id="RU368065"/>
    </source>
</evidence>
<evidence type="ECO:0000313" key="12">
    <source>
        <dbReference type="EMBL" id="CAD8043851.1"/>
    </source>
</evidence>